<dbReference type="Pfam" id="PF11457">
    <property type="entry name" value="DUF3021"/>
    <property type="match status" value="1"/>
</dbReference>
<gene>
    <name evidence="2" type="ORF">RA086_03785</name>
</gene>
<dbReference type="InterPro" id="IPR021560">
    <property type="entry name" value="DUF3021"/>
</dbReference>
<keyword evidence="3" id="KW-1185">Reference proteome</keyword>
<evidence type="ECO:0000313" key="2">
    <source>
        <dbReference type="EMBL" id="MDQ7936767.1"/>
    </source>
</evidence>
<keyword evidence="1" id="KW-1133">Transmembrane helix</keyword>
<proteinExistence type="predicted"/>
<sequence>MLKKIVHNAMSGIGFGSFAYMLIMLFKVQPIMPTTANILSILVMSVGIGMVSLIFQSDALPWLTELGIHFVGTFFLVAAMMGFNHWPIVPSFWVTFVALYVICWIIIRVQRYLQVERINSAIAKRRQKRADE</sequence>
<feature type="transmembrane region" description="Helical" evidence="1">
    <location>
        <begin position="38"/>
        <end position="55"/>
    </location>
</feature>
<dbReference type="EMBL" id="JAVCWF010000001">
    <property type="protein sequence ID" value="MDQ7936767.1"/>
    <property type="molecule type" value="Genomic_DNA"/>
</dbReference>
<comment type="caution">
    <text evidence="2">The sequence shown here is derived from an EMBL/GenBank/DDBJ whole genome shotgun (WGS) entry which is preliminary data.</text>
</comment>
<keyword evidence="1" id="KW-0472">Membrane</keyword>
<protein>
    <submittedName>
        <fullName evidence="2">DUF3021 domain-containing protein</fullName>
    </submittedName>
</protein>
<organism evidence="2 3">
    <name type="scientific">Lactiplantibacillus brownii</name>
    <dbReference type="NCBI Taxonomy" id="3069269"/>
    <lineage>
        <taxon>Bacteria</taxon>
        <taxon>Bacillati</taxon>
        <taxon>Bacillota</taxon>
        <taxon>Bacilli</taxon>
        <taxon>Lactobacillales</taxon>
        <taxon>Lactobacillaceae</taxon>
        <taxon>Lactiplantibacillus</taxon>
    </lineage>
</organism>
<dbReference type="RefSeq" id="WP_308702578.1">
    <property type="nucleotide sequence ID" value="NZ_AP027463.1"/>
</dbReference>
<accession>A0ABU1A743</accession>
<dbReference type="Proteomes" id="UP001227831">
    <property type="component" value="Unassembled WGS sequence"/>
</dbReference>
<name>A0ABU1A743_9LACO</name>
<keyword evidence="1" id="KW-0812">Transmembrane</keyword>
<feature type="transmembrane region" description="Helical" evidence="1">
    <location>
        <begin position="12"/>
        <end position="32"/>
    </location>
</feature>
<evidence type="ECO:0000256" key="1">
    <source>
        <dbReference type="SAM" id="Phobius"/>
    </source>
</evidence>
<feature type="transmembrane region" description="Helical" evidence="1">
    <location>
        <begin position="62"/>
        <end position="82"/>
    </location>
</feature>
<reference evidence="2 3" key="1">
    <citation type="journal article" date="2023" name="Int. J. Syst. Evol. Microbiol.">
        <title>Lactiplantibacillus brownii sp. nov., a novel psychrotolerant species isolated from sauerkraut.</title>
        <authorList>
            <person name="Heng Y.C."/>
            <person name="Silvaraju S."/>
            <person name="Lee J.K.Y."/>
            <person name="Kittelmann S."/>
        </authorList>
    </citation>
    <scope>NUCLEOTIDE SEQUENCE [LARGE SCALE GENOMIC DNA]</scope>
    <source>
        <strain evidence="2 3">WILCCON 0030</strain>
    </source>
</reference>
<feature type="transmembrane region" description="Helical" evidence="1">
    <location>
        <begin position="88"/>
        <end position="107"/>
    </location>
</feature>
<evidence type="ECO:0000313" key="3">
    <source>
        <dbReference type="Proteomes" id="UP001227831"/>
    </source>
</evidence>